<sequence length="1193" mass="132584">MWAVVKMSMHRKLSSLNGRLSLSFRLGKQDHSLHVDNTVKTWRRKFLLLCLLLGAFAIGSISFLLSFDNRELAKKDKNQDAREEIAEFTNKLEFQHLGGWFTSIVDPDDQCPVGDAGNLRRLEQPVKSESISSAASSDLSFISQVYEKDDLQKRGAGDCMISHNKTLFSGGLRWGLFIVLITSSTLYLFSFKIWMNQKESLVRLAPMPQPRQQLLQLKQQSLPVGPSKGAGKWRKKLLKLFVLGGILSAAWLFQYLSRQSFLTRQETLVNMCDERARMLQDQFNVSMNHVHALAILVSTFHHGKDPSKIDQKTFGEYTETTAFERPLTSGVAYALKVPHSDRKLFEKQHRWTIKKMETQDQTLVQDCIPEKLDPAPISDEYAPVIFSQETVSHIVSIDMMSGKEDRDNILRARASGKGVLTSPFKLLKSNHLGVVLTFAVYNTELPLDATPEQRIEAAVGYLGASYDVPSLVEKLLHQLASKETIFVHVYDTTNSSSPILMYGSDVIDTGLLHVSNLDFGDPLRRHEMHCRFKHKPPLPWAAINSALGVIAIVLLVGHIFNAAIIKIDKVEEDYHQMMELKVRAEAADVAKSQFLATVSHEIRTPMNGVLGMLQMLMNTNLDANQKDYTKIAHDSGKDLISLINGVLDQAKIESGRLELEAVPFHLYSLLDSVISSFSSKSYDKQIELAVYVSKQVPEVVVGDPGRFRQIIANLVGNSIKFTDANGHIFVSVHLFDEVRNPLGGRDSVLEQGPNVDQYIPCSINNTLSGFPVVNRWKSWENFGKSNMLEAEMIRLLVTIEDTGMGIKPDAQSRIFTPFMQVDSSTSRNYGGTGIGLSVSKRLVNLMGGEIGFVSEPGTGSTFSFTVTLSKGEPSSLDTKLTLYGPPVSEYQGWWALVIDERAVRVEVTRYHLRRLGINVRKASSMKLACSCLPDGCVSLPALSMVLIDKDDWNKENGVTFRHFLNGLAQNGGSELPTGPPKIFLLATTITPGECIELISAGLVDDVLIKPLRLSVLIACFQEAFGSGNSNQVCSGKASSGKLSTLQKLLNGKQILVVDDNMVNRRVAEGSLKIYGAIVTCVESGKAAIEMLKPPHRFDACFMDRQMPEMDGFEATRQIRNLEIQFNEQIAYKETSTKAFGNEAFWHTPILAMTADVIQATNEECMKCGMDGCVSKPLDEDQLYDAVAPFFKAG</sequence>
<keyword evidence="9 13" id="KW-1133">Transmembrane helix</keyword>
<dbReference type="GO" id="GO:0005789">
    <property type="term" value="C:endoplasmic reticulum membrane"/>
    <property type="evidence" value="ECO:0007669"/>
    <property type="project" value="UniProtKB-SubCell"/>
</dbReference>
<dbReference type="Pfam" id="PF00072">
    <property type="entry name" value="Response_reg"/>
    <property type="match status" value="1"/>
</dbReference>
<dbReference type="Pfam" id="PF02518">
    <property type="entry name" value="HATPase_c"/>
    <property type="match status" value="1"/>
</dbReference>
<dbReference type="CDD" id="cd16922">
    <property type="entry name" value="HATPase_EvgS-ArcB-TorS-like"/>
    <property type="match status" value="1"/>
</dbReference>
<reference evidence="17 18" key="1">
    <citation type="submission" date="2021-09" db="EMBL/GenBank/DDBJ databases">
        <title>Genomic insights and catalytic innovation underlie evolution of tropane alkaloids biosynthesis.</title>
        <authorList>
            <person name="Wang Y.-J."/>
            <person name="Tian T."/>
            <person name="Huang J.-P."/>
            <person name="Huang S.-X."/>
        </authorList>
    </citation>
    <scope>NUCLEOTIDE SEQUENCE [LARGE SCALE GENOMIC DNA]</scope>
    <source>
        <strain evidence="17">KIB-2018</strain>
        <tissue evidence="17">Leaf</tissue>
    </source>
</reference>
<dbReference type="InterPro" id="IPR042240">
    <property type="entry name" value="CHASE_sf"/>
</dbReference>
<dbReference type="AlphaFoldDB" id="A0AAV8UF78"/>
<dbReference type="Gene3D" id="3.30.450.350">
    <property type="entry name" value="CHASE domain"/>
    <property type="match status" value="1"/>
</dbReference>
<dbReference type="Gene3D" id="3.30.565.10">
    <property type="entry name" value="Histidine kinase-like ATPase, C-terminal domain"/>
    <property type="match status" value="1"/>
</dbReference>
<dbReference type="FunFam" id="3.30.450.350:FF:000001">
    <property type="entry name" value="Histidine kinase 4"/>
    <property type="match status" value="1"/>
</dbReference>
<dbReference type="SUPFAM" id="SSF47384">
    <property type="entry name" value="Homodimeric domain of signal transducing histidine kinase"/>
    <property type="match status" value="1"/>
</dbReference>
<feature type="transmembrane region" description="Helical" evidence="13">
    <location>
        <begin position="174"/>
        <end position="194"/>
    </location>
</feature>
<dbReference type="InterPro" id="IPR036890">
    <property type="entry name" value="HATPase_C_sf"/>
</dbReference>
<dbReference type="Gene3D" id="1.10.287.130">
    <property type="match status" value="1"/>
</dbReference>
<dbReference type="SMART" id="SM00448">
    <property type="entry name" value="REC"/>
    <property type="match status" value="1"/>
</dbReference>
<dbReference type="InterPro" id="IPR050956">
    <property type="entry name" value="2C_system_His_kinase"/>
</dbReference>
<feature type="domain" description="CHASE" evidence="16">
    <location>
        <begin position="305"/>
        <end position="529"/>
    </location>
</feature>
<dbReference type="SMART" id="SM01079">
    <property type="entry name" value="CHASE"/>
    <property type="match status" value="1"/>
</dbReference>
<feature type="transmembrane region" description="Helical" evidence="13">
    <location>
        <begin position="46"/>
        <end position="67"/>
    </location>
</feature>
<dbReference type="SUPFAM" id="SSF52172">
    <property type="entry name" value="CheY-like"/>
    <property type="match status" value="2"/>
</dbReference>
<keyword evidence="10 13" id="KW-0472">Membrane</keyword>
<dbReference type="Pfam" id="PF00512">
    <property type="entry name" value="HisKA"/>
    <property type="match status" value="1"/>
</dbReference>
<dbReference type="GO" id="GO:0006970">
    <property type="term" value="P:response to osmotic stress"/>
    <property type="evidence" value="ECO:0007669"/>
    <property type="project" value="UniProtKB-ARBA"/>
</dbReference>
<comment type="caution">
    <text evidence="17">The sequence shown here is derived from an EMBL/GenBank/DDBJ whole genome shotgun (WGS) entry which is preliminary data.</text>
</comment>
<name>A0AAV8UF78_9ROSI</name>
<dbReference type="GO" id="GO:0000155">
    <property type="term" value="F:phosphorelay sensor kinase activity"/>
    <property type="evidence" value="ECO:0007669"/>
    <property type="project" value="InterPro"/>
</dbReference>
<keyword evidence="11" id="KW-0675">Receptor</keyword>
<proteinExistence type="predicted"/>
<dbReference type="GO" id="GO:0048509">
    <property type="term" value="P:regulation of meristem development"/>
    <property type="evidence" value="ECO:0007669"/>
    <property type="project" value="UniProtKB-ARBA"/>
</dbReference>
<dbReference type="GO" id="GO:0043424">
    <property type="term" value="F:protein histidine kinase binding"/>
    <property type="evidence" value="ECO:0007669"/>
    <property type="project" value="UniProtKB-ARBA"/>
</dbReference>
<feature type="transmembrane region" description="Helical" evidence="13">
    <location>
        <begin position="237"/>
        <end position="256"/>
    </location>
</feature>
<evidence type="ECO:0000256" key="13">
    <source>
        <dbReference type="SAM" id="Phobius"/>
    </source>
</evidence>
<dbReference type="PRINTS" id="PR00344">
    <property type="entry name" value="BCTRLSENSOR"/>
</dbReference>
<dbReference type="SMART" id="SM00388">
    <property type="entry name" value="HisKA"/>
    <property type="match status" value="1"/>
</dbReference>
<dbReference type="Proteomes" id="UP001159364">
    <property type="component" value="Linkage Group LG08"/>
</dbReference>
<dbReference type="EMBL" id="JAIWQS010000008">
    <property type="protein sequence ID" value="KAJ8899486.1"/>
    <property type="molecule type" value="Genomic_DNA"/>
</dbReference>
<dbReference type="Gene3D" id="6.10.250.1190">
    <property type="match status" value="1"/>
</dbReference>
<keyword evidence="6 13" id="KW-0812">Transmembrane</keyword>
<evidence type="ECO:0000256" key="11">
    <source>
        <dbReference type="ARBA" id="ARBA00023170"/>
    </source>
</evidence>
<feature type="domain" description="Histidine kinase" evidence="14">
    <location>
        <begin position="597"/>
        <end position="870"/>
    </location>
</feature>
<accession>A0AAV8UF78</accession>
<evidence type="ECO:0000259" key="15">
    <source>
        <dbReference type="PROSITE" id="PS50110"/>
    </source>
</evidence>
<dbReference type="GO" id="GO:0005634">
    <property type="term" value="C:nucleus"/>
    <property type="evidence" value="ECO:0007669"/>
    <property type="project" value="TreeGrafter"/>
</dbReference>
<evidence type="ECO:0000256" key="5">
    <source>
        <dbReference type="ARBA" id="ARBA00022679"/>
    </source>
</evidence>
<comment type="subcellular location">
    <subcellularLocation>
        <location evidence="2">Endoplasmic reticulum membrane</location>
        <topology evidence="2">Multi-pass membrane protein</topology>
    </subcellularLocation>
</comment>
<dbReference type="InterPro" id="IPR056839">
    <property type="entry name" value="Receiver_AHK4/CRE1_1st"/>
</dbReference>
<dbReference type="InterPro" id="IPR011006">
    <property type="entry name" value="CheY-like_superfamily"/>
</dbReference>
<dbReference type="InterPro" id="IPR004358">
    <property type="entry name" value="Sig_transdc_His_kin-like_C"/>
</dbReference>
<dbReference type="Pfam" id="PF03924">
    <property type="entry name" value="CHASE"/>
    <property type="match status" value="1"/>
</dbReference>
<dbReference type="GO" id="GO:1901701">
    <property type="term" value="P:cellular response to oxygen-containing compound"/>
    <property type="evidence" value="ECO:0007669"/>
    <property type="project" value="UniProtKB-ARBA"/>
</dbReference>
<feature type="domain" description="Response regulatory" evidence="15">
    <location>
        <begin position="894"/>
        <end position="1024"/>
    </location>
</feature>
<keyword evidence="4 12" id="KW-0597">Phosphoprotein</keyword>
<dbReference type="PANTHER" id="PTHR43719">
    <property type="entry name" value="TWO-COMPONENT HISTIDINE KINASE"/>
    <property type="match status" value="1"/>
</dbReference>
<dbReference type="EC" id="2.7.13.3" evidence="3"/>
<dbReference type="Pfam" id="PF24896">
    <property type="entry name" value="Receiver_CRE1"/>
    <property type="match status" value="1"/>
</dbReference>
<dbReference type="SUPFAM" id="SSF55874">
    <property type="entry name" value="ATPase domain of HSP90 chaperone/DNA topoisomerase II/histidine kinase"/>
    <property type="match status" value="1"/>
</dbReference>
<keyword evidence="5" id="KW-0808">Transferase</keyword>
<keyword evidence="18" id="KW-1185">Reference proteome</keyword>
<evidence type="ECO:0000313" key="17">
    <source>
        <dbReference type="EMBL" id="KAJ8899486.1"/>
    </source>
</evidence>
<dbReference type="GO" id="GO:0009414">
    <property type="term" value="P:response to water deprivation"/>
    <property type="evidence" value="ECO:0007669"/>
    <property type="project" value="UniProtKB-ARBA"/>
</dbReference>
<evidence type="ECO:0000256" key="6">
    <source>
        <dbReference type="ARBA" id="ARBA00022692"/>
    </source>
</evidence>
<dbReference type="InterPro" id="IPR005467">
    <property type="entry name" value="His_kinase_dom"/>
</dbReference>
<dbReference type="GO" id="GO:0033554">
    <property type="term" value="P:cellular response to stress"/>
    <property type="evidence" value="ECO:0007669"/>
    <property type="project" value="UniProtKB-ARBA"/>
</dbReference>
<organism evidence="17 18">
    <name type="scientific">Erythroxylum novogranatense</name>
    <dbReference type="NCBI Taxonomy" id="1862640"/>
    <lineage>
        <taxon>Eukaryota</taxon>
        <taxon>Viridiplantae</taxon>
        <taxon>Streptophyta</taxon>
        <taxon>Embryophyta</taxon>
        <taxon>Tracheophyta</taxon>
        <taxon>Spermatophyta</taxon>
        <taxon>Magnoliopsida</taxon>
        <taxon>eudicotyledons</taxon>
        <taxon>Gunneridae</taxon>
        <taxon>Pentapetalae</taxon>
        <taxon>rosids</taxon>
        <taxon>fabids</taxon>
        <taxon>Malpighiales</taxon>
        <taxon>Erythroxylaceae</taxon>
        <taxon>Erythroxylum</taxon>
    </lineage>
</organism>
<dbReference type="PROSITE" id="PS50110">
    <property type="entry name" value="RESPONSE_REGULATORY"/>
    <property type="match status" value="2"/>
</dbReference>
<dbReference type="InterPro" id="IPR003661">
    <property type="entry name" value="HisK_dim/P_dom"/>
</dbReference>
<evidence type="ECO:0000256" key="2">
    <source>
        <dbReference type="ARBA" id="ARBA00004477"/>
    </source>
</evidence>
<dbReference type="GO" id="GO:0010029">
    <property type="term" value="P:regulation of seed germination"/>
    <property type="evidence" value="ECO:0007669"/>
    <property type="project" value="UniProtKB-ARBA"/>
</dbReference>
<evidence type="ECO:0000259" key="16">
    <source>
        <dbReference type="PROSITE" id="PS50839"/>
    </source>
</evidence>
<dbReference type="SMART" id="SM00387">
    <property type="entry name" value="HATPase_c"/>
    <property type="match status" value="1"/>
</dbReference>
<evidence type="ECO:0000256" key="7">
    <source>
        <dbReference type="ARBA" id="ARBA00022777"/>
    </source>
</evidence>
<feature type="domain" description="Response regulatory" evidence="15">
    <location>
        <begin position="1053"/>
        <end position="1190"/>
    </location>
</feature>
<evidence type="ECO:0000313" key="18">
    <source>
        <dbReference type="Proteomes" id="UP001159364"/>
    </source>
</evidence>
<evidence type="ECO:0000256" key="4">
    <source>
        <dbReference type="ARBA" id="ARBA00022553"/>
    </source>
</evidence>
<evidence type="ECO:0000256" key="3">
    <source>
        <dbReference type="ARBA" id="ARBA00012438"/>
    </source>
</evidence>
<dbReference type="CDD" id="cd17546">
    <property type="entry name" value="REC_hyHK_CKI1_RcsC-like"/>
    <property type="match status" value="1"/>
</dbReference>
<evidence type="ECO:0000256" key="1">
    <source>
        <dbReference type="ARBA" id="ARBA00000085"/>
    </source>
</evidence>
<keyword evidence="7" id="KW-0418">Kinase</keyword>
<evidence type="ECO:0000256" key="8">
    <source>
        <dbReference type="ARBA" id="ARBA00022824"/>
    </source>
</evidence>
<evidence type="ECO:0000256" key="9">
    <source>
        <dbReference type="ARBA" id="ARBA00022989"/>
    </source>
</evidence>
<protein>
    <recommendedName>
        <fullName evidence="3">histidine kinase</fullName>
        <ecNumber evidence="3">2.7.13.3</ecNumber>
    </recommendedName>
</protein>
<dbReference type="PANTHER" id="PTHR43719:SF35">
    <property type="entry name" value="HISTIDINE KINASE 2"/>
    <property type="match status" value="1"/>
</dbReference>
<dbReference type="InterPro" id="IPR001789">
    <property type="entry name" value="Sig_transdc_resp-reg_receiver"/>
</dbReference>
<dbReference type="GO" id="GO:0009884">
    <property type="term" value="F:cytokinin receptor activity"/>
    <property type="evidence" value="ECO:0007669"/>
    <property type="project" value="UniProtKB-ARBA"/>
</dbReference>
<dbReference type="PROSITE" id="PS50839">
    <property type="entry name" value="CHASE"/>
    <property type="match status" value="1"/>
</dbReference>
<dbReference type="CDD" id="cd00082">
    <property type="entry name" value="HisKA"/>
    <property type="match status" value="1"/>
</dbReference>
<evidence type="ECO:0000259" key="14">
    <source>
        <dbReference type="PROSITE" id="PS50109"/>
    </source>
</evidence>
<dbReference type="Gene3D" id="3.40.50.2300">
    <property type="match status" value="1"/>
</dbReference>
<evidence type="ECO:0000256" key="10">
    <source>
        <dbReference type="ARBA" id="ARBA00023136"/>
    </source>
</evidence>
<dbReference type="InterPro" id="IPR006189">
    <property type="entry name" value="CHASE_dom"/>
</dbReference>
<feature type="modified residue" description="4-aspartylphosphate" evidence="12">
    <location>
        <position position="948"/>
    </location>
</feature>
<dbReference type="InterPro" id="IPR003594">
    <property type="entry name" value="HATPase_dom"/>
</dbReference>
<feature type="modified residue" description="4-aspartylphosphate" evidence="12">
    <location>
        <position position="1103"/>
    </location>
</feature>
<dbReference type="GO" id="GO:0048831">
    <property type="term" value="P:regulation of shoot system development"/>
    <property type="evidence" value="ECO:0007669"/>
    <property type="project" value="UniProtKB-ARBA"/>
</dbReference>
<evidence type="ECO:0000256" key="12">
    <source>
        <dbReference type="PROSITE-ProRule" id="PRU00169"/>
    </source>
</evidence>
<keyword evidence="8" id="KW-0256">Endoplasmic reticulum</keyword>
<gene>
    <name evidence="17" type="ORF">K2173_018460</name>
</gene>
<dbReference type="InterPro" id="IPR036097">
    <property type="entry name" value="HisK_dim/P_sf"/>
</dbReference>
<dbReference type="FunFam" id="1.10.287.130:FF:000015">
    <property type="entry name" value="Histidine kinase 4"/>
    <property type="match status" value="1"/>
</dbReference>
<dbReference type="PROSITE" id="PS50109">
    <property type="entry name" value="HIS_KIN"/>
    <property type="match status" value="1"/>
</dbReference>
<comment type="catalytic activity">
    <reaction evidence="1">
        <text>ATP + protein L-histidine = ADP + protein N-phospho-L-histidine.</text>
        <dbReference type="EC" id="2.7.13.3"/>
    </reaction>
</comment>